<evidence type="ECO:0000256" key="1">
    <source>
        <dbReference type="SAM" id="Phobius"/>
    </source>
</evidence>
<gene>
    <name evidence="2" type="ORF">EI983_17265</name>
</gene>
<reference evidence="3" key="1">
    <citation type="submission" date="2018-12" db="EMBL/GenBank/DDBJ databases">
        <title>Complete genome sequence of Roseovarius sp. MME-070.</title>
        <authorList>
            <person name="Nam Y.-D."/>
            <person name="Kang J."/>
            <person name="Chung W.-H."/>
            <person name="Park Y.S."/>
        </authorList>
    </citation>
    <scope>NUCLEOTIDE SEQUENCE [LARGE SCALE GENOMIC DNA]</scope>
    <source>
        <strain evidence="3">MME-070</strain>
    </source>
</reference>
<proteinExistence type="predicted"/>
<dbReference type="Proteomes" id="UP000428330">
    <property type="component" value="Chromosome"/>
</dbReference>
<protein>
    <submittedName>
        <fullName evidence="2">DUF599 domain-containing protein</fullName>
    </submittedName>
</protein>
<keyword evidence="1" id="KW-1133">Transmembrane helix</keyword>
<accession>A0A6I6IW98</accession>
<feature type="transmembrane region" description="Helical" evidence="1">
    <location>
        <begin position="187"/>
        <end position="215"/>
    </location>
</feature>
<keyword evidence="1" id="KW-0472">Membrane</keyword>
<dbReference type="EMBL" id="CP034348">
    <property type="protein sequence ID" value="QGX99921.1"/>
    <property type="molecule type" value="Genomic_DNA"/>
</dbReference>
<feature type="transmembrane region" description="Helical" evidence="1">
    <location>
        <begin position="116"/>
        <end position="134"/>
    </location>
</feature>
<feature type="transmembrane region" description="Helical" evidence="1">
    <location>
        <begin position="78"/>
        <end position="95"/>
    </location>
</feature>
<dbReference type="RefSeq" id="WP_157708600.1">
    <property type="nucleotide sequence ID" value="NZ_CP034348.1"/>
</dbReference>
<dbReference type="OrthoDB" id="9806874at2"/>
<feature type="transmembrane region" description="Helical" evidence="1">
    <location>
        <begin position="12"/>
        <end position="32"/>
    </location>
</feature>
<evidence type="ECO:0000313" key="2">
    <source>
        <dbReference type="EMBL" id="QGX99921.1"/>
    </source>
</evidence>
<name>A0A6I6IW98_9RHOB</name>
<keyword evidence="1" id="KW-0812">Transmembrane</keyword>
<evidence type="ECO:0000313" key="3">
    <source>
        <dbReference type="Proteomes" id="UP000428330"/>
    </source>
</evidence>
<keyword evidence="3" id="KW-1185">Reference proteome</keyword>
<organism evidence="2 3">
    <name type="scientific">Roseovarius faecimaris</name>
    <dbReference type="NCBI Taxonomy" id="2494550"/>
    <lineage>
        <taxon>Bacteria</taxon>
        <taxon>Pseudomonadati</taxon>
        <taxon>Pseudomonadota</taxon>
        <taxon>Alphaproteobacteria</taxon>
        <taxon>Rhodobacterales</taxon>
        <taxon>Roseobacteraceae</taxon>
        <taxon>Roseovarius</taxon>
    </lineage>
</organism>
<dbReference type="AlphaFoldDB" id="A0A6I6IW98"/>
<dbReference type="KEGG" id="rom:EI983_17265"/>
<sequence>MTWSEKFSFFSTLDLAALAVLLVCWVVIGWLIERGIGARLSVSMLMAQYRRDWMQQMIGREPRVFDAQILATLRQGTAFFASATMIAIGGCLALLGNTERLAGIAEDLTLGTDPAVVWEVKILVILGFLANAFFKFVWANRLFGYCGVVMGAVPNDAAHPDATIRATQAGEINIFSARSFNRGLRSVYFGLAAGAWMLGPEALLVAALLTFAMLIRREFMSRSHRTLQRHPTQT</sequence>
<dbReference type="Pfam" id="PF04654">
    <property type="entry name" value="DUF599"/>
    <property type="match status" value="1"/>
</dbReference>
<dbReference type="InterPro" id="IPR006747">
    <property type="entry name" value="DUF599"/>
</dbReference>